<feature type="binding site" evidence="8">
    <location>
        <begin position="179"/>
        <end position="181"/>
    </location>
    <ligand>
        <name>beta-D-galactose</name>
        <dbReference type="ChEBI" id="CHEBI:27667"/>
    </ligand>
</feature>
<feature type="binding site" evidence="8">
    <location>
        <begin position="79"/>
        <end position="80"/>
    </location>
    <ligand>
        <name>beta-D-galactose</name>
        <dbReference type="ChEBI" id="CHEBI:27667"/>
    </ligand>
</feature>
<evidence type="ECO:0000256" key="7">
    <source>
        <dbReference type="PIRSR" id="PIRSR005096-2"/>
    </source>
</evidence>
<dbReference type="RefSeq" id="WP_068370664.1">
    <property type="nucleotide sequence ID" value="NZ_LSNE01000001.1"/>
</dbReference>
<dbReference type="GO" id="GO:0030246">
    <property type="term" value="F:carbohydrate binding"/>
    <property type="evidence" value="ECO:0007669"/>
    <property type="project" value="InterPro"/>
</dbReference>
<dbReference type="STRING" id="1799789.AX660_00040"/>
<dbReference type="InterPro" id="IPR008183">
    <property type="entry name" value="Aldose_1/G6P_1-epimerase"/>
</dbReference>
<dbReference type="GO" id="GO:0033499">
    <property type="term" value="P:galactose catabolic process via UDP-galactose, Leloir pathway"/>
    <property type="evidence" value="ECO:0007669"/>
    <property type="project" value="TreeGrafter"/>
</dbReference>
<accession>A0A136A6N9</accession>
<keyword evidence="10" id="KW-1185">Reference proteome</keyword>
<dbReference type="InterPro" id="IPR015443">
    <property type="entry name" value="Aldose_1-epimerase"/>
</dbReference>
<dbReference type="Proteomes" id="UP000070299">
    <property type="component" value="Unassembled WGS sequence"/>
</dbReference>
<sequence length="356" mass="39082">MISQQNFGHMANGQEVIQFSLVNAQGMRVEILNLGGIIRRWLVPNSSGAPVDIVLGFDTLADYLVDQSYLGTVVGRYANRIKHGKFSLQGQQYQVDVNQGGNCLHGGSDGFHHRVWTATILNQGDEPSLSFELISEDGDQGFPGQLRAKVIYTLSANNTLKIEYFASSDQTTVYNPTQHSYFNLAGHQSGNINSHNVQILASHFTPTDANAIPNGELAQVADTPFDLRKLTPVTKGLGATDHQQIKYGNGFDHNWCLDDYQAGLKQPFYAAMAQDTQSGRKLIVNTTMPGIQLYTANYLGAEPIGKDGVAYQGNGALCFETQFYPDSPNQPSFPSATLEKDQQFYSVTEYQVIVPS</sequence>
<dbReference type="GO" id="GO:0005737">
    <property type="term" value="C:cytoplasm"/>
    <property type="evidence" value="ECO:0007669"/>
    <property type="project" value="TreeGrafter"/>
</dbReference>
<dbReference type="SUPFAM" id="SSF74650">
    <property type="entry name" value="Galactose mutarotase-like"/>
    <property type="match status" value="1"/>
</dbReference>
<dbReference type="CDD" id="cd09019">
    <property type="entry name" value="galactose_mutarotase_like"/>
    <property type="match status" value="1"/>
</dbReference>
<dbReference type="AlphaFoldDB" id="A0A136A6N9"/>
<dbReference type="InterPro" id="IPR014718">
    <property type="entry name" value="GH-type_carb-bd"/>
</dbReference>
<feature type="active site" description="Proton acceptor" evidence="6">
    <location>
        <position position="320"/>
    </location>
</feature>
<dbReference type="Pfam" id="PF01263">
    <property type="entry name" value="Aldose_epim"/>
    <property type="match status" value="1"/>
</dbReference>
<evidence type="ECO:0000256" key="4">
    <source>
        <dbReference type="ARBA" id="ARBA00023277"/>
    </source>
</evidence>
<evidence type="ECO:0000256" key="5">
    <source>
        <dbReference type="PIRNR" id="PIRNR005096"/>
    </source>
</evidence>
<keyword evidence="3 5" id="KW-0413">Isomerase</keyword>
<dbReference type="OrthoDB" id="9779408at2"/>
<evidence type="ECO:0000256" key="6">
    <source>
        <dbReference type="PIRSR" id="PIRSR005096-1"/>
    </source>
</evidence>
<protein>
    <recommendedName>
        <fullName evidence="5">Aldose 1-epimerase</fullName>
        <ecNumber evidence="5">5.1.3.3</ecNumber>
    </recommendedName>
</protein>
<dbReference type="GO" id="GO:0004034">
    <property type="term" value="F:aldose 1-epimerase activity"/>
    <property type="evidence" value="ECO:0007669"/>
    <property type="project" value="UniProtKB-EC"/>
</dbReference>
<dbReference type="PIRSF" id="PIRSF005096">
    <property type="entry name" value="GALM"/>
    <property type="match status" value="1"/>
</dbReference>
<dbReference type="EMBL" id="LSNE01000001">
    <property type="protein sequence ID" value="KXI30899.1"/>
    <property type="molecule type" value="Genomic_DNA"/>
</dbReference>
<dbReference type="InterPro" id="IPR047215">
    <property type="entry name" value="Galactose_mutarotase-like"/>
</dbReference>
<proteinExistence type="inferred from homology"/>
<evidence type="ECO:0000313" key="9">
    <source>
        <dbReference type="EMBL" id="KXI30899.1"/>
    </source>
</evidence>
<evidence type="ECO:0000256" key="3">
    <source>
        <dbReference type="ARBA" id="ARBA00023235"/>
    </source>
</evidence>
<dbReference type="PANTHER" id="PTHR10091">
    <property type="entry name" value="ALDOSE-1-EPIMERASE"/>
    <property type="match status" value="1"/>
</dbReference>
<organism evidence="9 10">
    <name type="scientific">Paraglaciecola hydrolytica</name>
    <dbReference type="NCBI Taxonomy" id="1799789"/>
    <lineage>
        <taxon>Bacteria</taxon>
        <taxon>Pseudomonadati</taxon>
        <taxon>Pseudomonadota</taxon>
        <taxon>Gammaproteobacteria</taxon>
        <taxon>Alteromonadales</taxon>
        <taxon>Alteromonadaceae</taxon>
        <taxon>Paraglaciecola</taxon>
    </lineage>
</organism>
<keyword evidence="4 5" id="KW-0119">Carbohydrate metabolism</keyword>
<gene>
    <name evidence="9" type="ORF">AX660_00040</name>
</gene>
<comment type="catalytic activity">
    <reaction evidence="5">
        <text>alpha-D-glucose = beta-D-glucose</text>
        <dbReference type="Rhea" id="RHEA:10264"/>
        <dbReference type="ChEBI" id="CHEBI:15903"/>
        <dbReference type="ChEBI" id="CHEBI:17925"/>
        <dbReference type="EC" id="5.1.3.3"/>
    </reaction>
</comment>
<reference evidence="10" key="1">
    <citation type="submission" date="2016-02" db="EMBL/GenBank/DDBJ databases">
        <authorList>
            <person name="Schultz-Johansen M."/>
            <person name="Glaring M.A."/>
            <person name="Bech P.K."/>
            <person name="Stougaard P."/>
        </authorList>
    </citation>
    <scope>NUCLEOTIDE SEQUENCE [LARGE SCALE GENOMIC DNA]</scope>
    <source>
        <strain evidence="10">S66</strain>
    </source>
</reference>
<feature type="binding site" evidence="7">
    <location>
        <position position="252"/>
    </location>
    <ligand>
        <name>beta-D-galactose</name>
        <dbReference type="ChEBI" id="CHEBI:27667"/>
    </ligand>
</feature>
<dbReference type="PANTHER" id="PTHR10091:SF0">
    <property type="entry name" value="GALACTOSE MUTAROTASE"/>
    <property type="match status" value="1"/>
</dbReference>
<evidence type="ECO:0000256" key="2">
    <source>
        <dbReference type="ARBA" id="ARBA00006206"/>
    </source>
</evidence>
<feature type="active site" description="Proton donor" evidence="6">
    <location>
        <position position="179"/>
    </location>
</feature>
<dbReference type="InterPro" id="IPR011013">
    <property type="entry name" value="Gal_mutarotase_sf_dom"/>
</dbReference>
<comment type="similarity">
    <text evidence="2 5">Belongs to the aldose epimerase family.</text>
</comment>
<evidence type="ECO:0000313" key="10">
    <source>
        <dbReference type="Proteomes" id="UP000070299"/>
    </source>
</evidence>
<evidence type="ECO:0000256" key="8">
    <source>
        <dbReference type="PIRSR" id="PIRSR005096-3"/>
    </source>
</evidence>
<dbReference type="EC" id="5.1.3.3" evidence="5"/>
<dbReference type="NCBIfam" id="NF008277">
    <property type="entry name" value="PRK11055.1"/>
    <property type="match status" value="1"/>
</dbReference>
<evidence type="ECO:0000256" key="1">
    <source>
        <dbReference type="ARBA" id="ARBA00005028"/>
    </source>
</evidence>
<dbReference type="GO" id="GO:0006006">
    <property type="term" value="P:glucose metabolic process"/>
    <property type="evidence" value="ECO:0007669"/>
    <property type="project" value="TreeGrafter"/>
</dbReference>
<dbReference type="UniPathway" id="UPA00242"/>
<comment type="pathway">
    <text evidence="1 5">Carbohydrate metabolism; hexose metabolism.</text>
</comment>
<dbReference type="Gene3D" id="2.70.98.10">
    <property type="match status" value="1"/>
</dbReference>
<comment type="caution">
    <text evidence="9">The sequence shown here is derived from an EMBL/GenBank/DDBJ whole genome shotgun (WGS) entry which is preliminary data.</text>
</comment>
<name>A0A136A6N9_9ALTE</name>